<keyword evidence="2" id="KW-0503">Monooxygenase</keyword>
<dbReference type="Gene3D" id="1.10.630.10">
    <property type="entry name" value="Cytochrome P450"/>
    <property type="match status" value="1"/>
</dbReference>
<dbReference type="PROSITE" id="PS00086">
    <property type="entry name" value="CYTOCHROME_P450"/>
    <property type="match status" value="1"/>
</dbReference>
<dbReference type="InterPro" id="IPR036396">
    <property type="entry name" value="Cyt_P450_sf"/>
</dbReference>
<evidence type="ECO:0000313" key="4">
    <source>
        <dbReference type="Proteomes" id="UP001163064"/>
    </source>
</evidence>
<dbReference type="CDD" id="cd11030">
    <property type="entry name" value="CYP105-like"/>
    <property type="match status" value="1"/>
</dbReference>
<dbReference type="EMBL" id="JAPHNL010000084">
    <property type="protein sequence ID" value="MCX3060085.1"/>
    <property type="molecule type" value="Genomic_DNA"/>
</dbReference>
<evidence type="ECO:0000313" key="3">
    <source>
        <dbReference type="EMBL" id="MCX3060085.1"/>
    </source>
</evidence>
<dbReference type="PRINTS" id="PR00359">
    <property type="entry name" value="BP450"/>
</dbReference>
<evidence type="ECO:0000256" key="2">
    <source>
        <dbReference type="RuleBase" id="RU000461"/>
    </source>
</evidence>
<gene>
    <name evidence="3" type="ORF">OFY01_10005</name>
</gene>
<evidence type="ECO:0000256" key="1">
    <source>
        <dbReference type="ARBA" id="ARBA00010617"/>
    </source>
</evidence>
<keyword evidence="2" id="KW-0349">Heme</keyword>
<dbReference type="Pfam" id="PF00067">
    <property type="entry name" value="p450"/>
    <property type="match status" value="2"/>
</dbReference>
<proteinExistence type="inferred from homology"/>
<comment type="similarity">
    <text evidence="1 2">Belongs to the cytochrome P450 family.</text>
</comment>
<dbReference type="InterPro" id="IPR001128">
    <property type="entry name" value="Cyt_P450"/>
</dbReference>
<keyword evidence="2" id="KW-0408">Iron</keyword>
<dbReference type="PANTHER" id="PTHR46696">
    <property type="entry name" value="P450, PUTATIVE (EUROFUNG)-RELATED"/>
    <property type="match status" value="1"/>
</dbReference>
<comment type="caution">
    <text evidence="3">The sequence shown here is derived from an EMBL/GenBank/DDBJ whole genome shotgun (WGS) entry which is preliminary data.</text>
</comment>
<dbReference type="Proteomes" id="UP001163064">
    <property type="component" value="Unassembled WGS sequence"/>
</dbReference>
<organism evidence="3 4">
    <name type="scientific">Streptomyces beihaiensis</name>
    <dbReference type="NCBI Taxonomy" id="2984495"/>
    <lineage>
        <taxon>Bacteria</taxon>
        <taxon>Bacillati</taxon>
        <taxon>Actinomycetota</taxon>
        <taxon>Actinomycetes</taxon>
        <taxon>Kitasatosporales</taxon>
        <taxon>Streptomycetaceae</taxon>
        <taxon>Streptomyces</taxon>
    </lineage>
</organism>
<dbReference type="RefSeq" id="WP_266598415.1">
    <property type="nucleotide sequence ID" value="NZ_JAPHNL010000084.1"/>
</dbReference>
<reference evidence="3" key="1">
    <citation type="submission" date="2022-10" db="EMBL/GenBank/DDBJ databases">
        <title>Streptomyces beihaiensis sp. nov., a chitin degrading actinobacterium, isolated from shrimp pond soil.</title>
        <authorList>
            <person name="Xie J."/>
            <person name="Shen N."/>
        </authorList>
    </citation>
    <scope>NUCLEOTIDE SEQUENCE</scope>
    <source>
        <strain evidence="3">GXMU-J5</strain>
    </source>
</reference>
<sequence>MSVRSVRSPRRPARSTRSARSSIAAWLTRLYFARLRRKGGSLDLSILSKLPDAALLPLRREGLDPVSELGALRDREPVSKLPIPGMTVWLVSGYDEAKEVLSDAKAFSNDFRHLVGVGGAGADQNPGGLGFCDPPDHTRLRRLLTPEFTMRRLSRLTPRIHAIVEEQLAQLDKAAQASPDGTADLVEHFAMPVPALVICELLGVPYEEREAFQRFSVARFDVLGGAGASFGAVSQSLDYLRGVVAEQRRSPGDGLLGMLVREHGDSVTDEELTGLADGVLTGGLETTASMLALGTLIMLRDREHFTAIRDAEDPAAVTAPFVDELLRHLTVVQTAFPRFARQDTEVGGVPIAGGDVVIVSLSAADRDPRLGGPDDDMDAFLPARPPTASHLAFGYGIHRCIGAELGKMELRAAFPQLVARFPEMELAVAPSQLEFRKLSIVYGVDSLPVRLRD</sequence>
<dbReference type="SUPFAM" id="SSF48264">
    <property type="entry name" value="Cytochrome P450"/>
    <property type="match status" value="1"/>
</dbReference>
<keyword evidence="4" id="KW-1185">Reference proteome</keyword>
<dbReference type="InterPro" id="IPR017972">
    <property type="entry name" value="Cyt_P450_CS"/>
</dbReference>
<dbReference type="PANTHER" id="PTHR46696:SF6">
    <property type="entry name" value="P450, PUTATIVE (EUROFUNG)-RELATED"/>
    <property type="match status" value="1"/>
</dbReference>
<keyword evidence="2" id="KW-0560">Oxidoreductase</keyword>
<accession>A0ABT3TVJ2</accession>
<protein>
    <submittedName>
        <fullName evidence="3">Cytochrome P450</fullName>
    </submittedName>
</protein>
<name>A0ABT3TVJ2_9ACTN</name>
<dbReference type="InterPro" id="IPR002397">
    <property type="entry name" value="Cyt_P450_B"/>
</dbReference>
<keyword evidence="2" id="KW-0479">Metal-binding</keyword>